<keyword evidence="3" id="KW-1185">Reference proteome</keyword>
<sequence>MHFNHILIDPFFSSFILFVFAFIHPEKKLDLHITSLASSLS</sequence>
<gene>
    <name evidence="2" type="ordered locus">HDEF_0099</name>
</gene>
<feature type="transmembrane region" description="Helical" evidence="1">
    <location>
        <begin position="6"/>
        <end position="23"/>
    </location>
</feature>
<reference evidence="2 3" key="1">
    <citation type="journal article" date="2009" name="Proc. Natl. Acad. Sci. U.S.A.">
        <title>Hamiltonella defensa, genome evolution of protective bacterial endosymbiont from pathogenic ancestors.</title>
        <authorList>
            <person name="Degnan P.H."/>
            <person name="Yu Y."/>
            <person name="Sisneros N."/>
            <person name="Wing R.A."/>
            <person name="Moran N.A."/>
        </authorList>
    </citation>
    <scope>NUCLEOTIDE SEQUENCE [LARGE SCALE GENOMIC DNA]</scope>
    <source>
        <strain evidence="3">5AT</strain>
    </source>
</reference>
<protein>
    <submittedName>
        <fullName evidence="2">Uncharacterized protein</fullName>
    </submittedName>
</protein>
<evidence type="ECO:0000313" key="3">
    <source>
        <dbReference type="Proteomes" id="UP000002334"/>
    </source>
</evidence>
<evidence type="ECO:0000256" key="1">
    <source>
        <dbReference type="SAM" id="Phobius"/>
    </source>
</evidence>
<organism evidence="2 3">
    <name type="scientific">Hamiltonella defensa subsp. Acyrthosiphon pisum (strain 5AT)</name>
    <dbReference type="NCBI Taxonomy" id="572265"/>
    <lineage>
        <taxon>Bacteria</taxon>
        <taxon>Pseudomonadati</taxon>
        <taxon>Pseudomonadota</taxon>
        <taxon>Gammaproteobacteria</taxon>
        <taxon>Enterobacterales</taxon>
        <taxon>Enterobacteriaceae</taxon>
        <taxon>aphid secondary symbionts</taxon>
        <taxon>Candidatus Williamhamiltonella</taxon>
    </lineage>
</organism>
<dbReference type="Proteomes" id="UP000002334">
    <property type="component" value="Chromosome"/>
</dbReference>
<dbReference type="AlphaFoldDB" id="C4K8N6"/>
<dbReference type="EMBL" id="CP001277">
    <property type="protein sequence ID" value="ACQ66874.1"/>
    <property type="molecule type" value="Genomic_DNA"/>
</dbReference>
<keyword evidence="1" id="KW-0812">Transmembrane</keyword>
<keyword evidence="1" id="KW-0472">Membrane</keyword>
<evidence type="ECO:0000313" key="2">
    <source>
        <dbReference type="EMBL" id="ACQ66874.1"/>
    </source>
</evidence>
<dbReference type="HOGENOM" id="CLU_3270946_0_0_6"/>
<accession>C4K8N6</accession>
<proteinExistence type="predicted"/>
<name>C4K8N6_HAMD5</name>
<keyword evidence="1" id="KW-1133">Transmembrane helix</keyword>
<dbReference type="KEGG" id="hde:HDEF_0099"/>